<dbReference type="InterPro" id="IPR041186">
    <property type="entry name" value="DUF3823_C"/>
</dbReference>
<feature type="signal peptide" evidence="1">
    <location>
        <begin position="1"/>
        <end position="21"/>
    </location>
</feature>
<name>A0A1M5EMK7_9BACT</name>
<evidence type="ECO:0000313" key="5">
    <source>
        <dbReference type="Proteomes" id="UP000184164"/>
    </source>
</evidence>
<dbReference type="Pfam" id="PF18003">
    <property type="entry name" value="DUF3823_C"/>
    <property type="match status" value="1"/>
</dbReference>
<keyword evidence="5" id="KW-1185">Reference proteome</keyword>
<dbReference type="RefSeq" id="WP_073003062.1">
    <property type="nucleotide sequence ID" value="NZ_FQUM01000009.1"/>
</dbReference>
<feature type="domain" description="DUF3823" evidence="2">
    <location>
        <begin position="28"/>
        <end position="115"/>
    </location>
</feature>
<dbReference type="OrthoDB" id="642123at2"/>
<dbReference type="Pfam" id="PF12866">
    <property type="entry name" value="DUF3823"/>
    <property type="match status" value="1"/>
</dbReference>
<dbReference type="Gene3D" id="2.60.40.1120">
    <property type="entry name" value="Carboxypeptidase-like, regulatory domain"/>
    <property type="match status" value="1"/>
</dbReference>
<gene>
    <name evidence="4" type="ORF">SAMN05444274_10996</name>
</gene>
<dbReference type="Proteomes" id="UP000184164">
    <property type="component" value="Unassembled WGS sequence"/>
</dbReference>
<dbReference type="EMBL" id="FQUM01000009">
    <property type="protein sequence ID" value="SHF80435.1"/>
    <property type="molecule type" value="Genomic_DNA"/>
</dbReference>
<sequence length="227" mass="25841">MKIHKLILGLLILLTACQVDNYDEPNHTLTGTLKVKGSDENFVSEQPNAYRIKLLETSWSDNPEPQYFWGKADGTFRNTRLFAATYKVQPVEGAFFPVDAVETEIKGTKNIDFTVIPYLEFENVDITKSGNSLNVSYRLKRQQAGDKIIDTRVFISKNPSVGNNVFSSEISPMVDLQNISDEEILQTTFNESISNFESNSIYYVRIGARTDNAQKRYNFTKIVKIEM</sequence>
<dbReference type="STRING" id="1484053.SAMN05444274_10996"/>
<accession>A0A1M5EMK7</accession>
<evidence type="ECO:0000259" key="2">
    <source>
        <dbReference type="Pfam" id="PF12866"/>
    </source>
</evidence>
<dbReference type="InterPro" id="IPR024278">
    <property type="entry name" value="DUF3823_N"/>
</dbReference>
<keyword evidence="1" id="KW-0732">Signal</keyword>
<dbReference type="Gene3D" id="2.60.40.2060">
    <property type="match status" value="1"/>
</dbReference>
<evidence type="ECO:0008006" key="6">
    <source>
        <dbReference type="Google" id="ProtNLM"/>
    </source>
</evidence>
<evidence type="ECO:0000256" key="1">
    <source>
        <dbReference type="SAM" id="SignalP"/>
    </source>
</evidence>
<dbReference type="AlphaFoldDB" id="A0A1M5EMK7"/>
<feature type="chain" id="PRO_5013064595" description="DUF3823 domain-containing protein" evidence="1">
    <location>
        <begin position="22"/>
        <end position="227"/>
    </location>
</feature>
<reference evidence="4 5" key="1">
    <citation type="submission" date="2016-11" db="EMBL/GenBank/DDBJ databases">
        <authorList>
            <person name="Jaros S."/>
            <person name="Januszkiewicz K."/>
            <person name="Wedrychowicz H."/>
        </authorList>
    </citation>
    <scope>NUCLEOTIDE SEQUENCE [LARGE SCALE GENOMIC DNA]</scope>
    <source>
        <strain evidence="4 5">DSM 26910</strain>
    </source>
</reference>
<protein>
    <recommendedName>
        <fullName evidence="6">DUF3823 domain-containing protein</fullName>
    </recommendedName>
</protein>
<evidence type="ECO:0000259" key="3">
    <source>
        <dbReference type="Pfam" id="PF18003"/>
    </source>
</evidence>
<feature type="domain" description="DUF3823" evidence="3">
    <location>
        <begin position="122"/>
        <end position="224"/>
    </location>
</feature>
<evidence type="ECO:0000313" key="4">
    <source>
        <dbReference type="EMBL" id="SHF80435.1"/>
    </source>
</evidence>
<proteinExistence type="predicted"/>
<dbReference type="PROSITE" id="PS51257">
    <property type="entry name" value="PROKAR_LIPOPROTEIN"/>
    <property type="match status" value="1"/>
</dbReference>
<organism evidence="4 5">
    <name type="scientific">Mariniphaga anaerophila</name>
    <dbReference type="NCBI Taxonomy" id="1484053"/>
    <lineage>
        <taxon>Bacteria</taxon>
        <taxon>Pseudomonadati</taxon>
        <taxon>Bacteroidota</taxon>
        <taxon>Bacteroidia</taxon>
        <taxon>Marinilabiliales</taxon>
        <taxon>Prolixibacteraceae</taxon>
        <taxon>Mariniphaga</taxon>
    </lineage>
</organism>